<dbReference type="EMBL" id="CP001108">
    <property type="protein sequence ID" value="ACF45542.1"/>
    <property type="molecule type" value="Genomic_DNA"/>
</dbReference>
<evidence type="ECO:0000313" key="3">
    <source>
        <dbReference type="Proteomes" id="UP000002725"/>
    </source>
</evidence>
<evidence type="ECO:0000259" key="1">
    <source>
        <dbReference type="Pfam" id="PF04028"/>
    </source>
</evidence>
<sequence length="215" mass="23774">MTQQDDTDATGRVKNAVSNMLLPALLKTLVATLNMTLHGRISEEAAETGGLIACFWHGSMANGWLLIQRLFPQKKITAVVSLSRDGEILAGTLSKLGFQLIRGSSSRGSQAVKKQMLDTITNHGIVAITPDGPRGPKHRFKYGTLRLASQNRIPLLFADIRCSRSWKLRSWDGFEIPAPFSRVSITLHSITIPLFTNEQELRDFEQKLSEKFAGA</sequence>
<dbReference type="RefSeq" id="WP_012505079.1">
    <property type="nucleotide sequence ID" value="NC_011059.1"/>
</dbReference>
<dbReference type="KEGG" id="paa:Paes_0486"/>
<evidence type="ECO:0000313" key="2">
    <source>
        <dbReference type="EMBL" id="ACF45542.1"/>
    </source>
</evidence>
<reference evidence="2" key="1">
    <citation type="submission" date="2008-06" db="EMBL/GenBank/DDBJ databases">
        <title>Complete sequence of chromosome of Prosthecochloris aestuarii DSM 271.</title>
        <authorList>
            <consortium name="US DOE Joint Genome Institute"/>
            <person name="Lucas S."/>
            <person name="Copeland A."/>
            <person name="Lapidus A."/>
            <person name="Glavina del Rio T."/>
            <person name="Dalin E."/>
            <person name="Tice H."/>
            <person name="Bruce D."/>
            <person name="Goodwin L."/>
            <person name="Pitluck S."/>
            <person name="Schmutz J."/>
            <person name="Larimer F."/>
            <person name="Land M."/>
            <person name="Hauser L."/>
            <person name="Kyrpides N."/>
            <person name="Anderson I."/>
            <person name="Liu Z."/>
            <person name="Li T."/>
            <person name="Zhao F."/>
            <person name="Overmann J."/>
            <person name="Bryant D.A."/>
            <person name="Richardson P."/>
        </authorList>
    </citation>
    <scope>NUCLEOTIDE SEQUENCE [LARGE SCALE GENOMIC DNA]</scope>
    <source>
        <strain evidence="2">DSM 271</strain>
    </source>
</reference>
<dbReference type="STRING" id="290512.Paes_0486"/>
<protein>
    <recommendedName>
        <fullName evidence="1">DUF374 domain-containing protein</fullName>
    </recommendedName>
</protein>
<name>B4S5E5_PROA2</name>
<dbReference type="Pfam" id="PF04028">
    <property type="entry name" value="DUF374"/>
    <property type="match status" value="1"/>
</dbReference>
<gene>
    <name evidence="2" type="ordered locus">Paes_0486</name>
</gene>
<keyword evidence="3" id="KW-1185">Reference proteome</keyword>
<feature type="domain" description="DUF374" evidence="1">
    <location>
        <begin position="71"/>
        <end position="136"/>
    </location>
</feature>
<dbReference type="Proteomes" id="UP000002725">
    <property type="component" value="Chromosome"/>
</dbReference>
<accession>B4S5E5</accession>
<dbReference type="AlphaFoldDB" id="B4S5E5"/>
<organism evidence="2 3">
    <name type="scientific">Prosthecochloris aestuarii (strain DSM 271 / SK 413)</name>
    <dbReference type="NCBI Taxonomy" id="290512"/>
    <lineage>
        <taxon>Bacteria</taxon>
        <taxon>Pseudomonadati</taxon>
        <taxon>Chlorobiota</taxon>
        <taxon>Chlorobiia</taxon>
        <taxon>Chlorobiales</taxon>
        <taxon>Chlorobiaceae</taxon>
        <taxon>Prosthecochloris</taxon>
    </lineage>
</organism>
<proteinExistence type="predicted"/>
<dbReference type="eggNOG" id="COG2121">
    <property type="taxonomic scope" value="Bacteria"/>
</dbReference>
<dbReference type="HOGENOM" id="CLU_086327_1_0_10"/>
<dbReference type="InterPro" id="IPR007172">
    <property type="entry name" value="DUF374"/>
</dbReference>